<evidence type="ECO:0000313" key="1">
    <source>
        <dbReference type="EMBL" id="CAL1411954.1"/>
    </source>
</evidence>
<organism evidence="1 2">
    <name type="scientific">Linum trigynum</name>
    <dbReference type="NCBI Taxonomy" id="586398"/>
    <lineage>
        <taxon>Eukaryota</taxon>
        <taxon>Viridiplantae</taxon>
        <taxon>Streptophyta</taxon>
        <taxon>Embryophyta</taxon>
        <taxon>Tracheophyta</taxon>
        <taxon>Spermatophyta</taxon>
        <taxon>Magnoliopsida</taxon>
        <taxon>eudicotyledons</taxon>
        <taxon>Gunneridae</taxon>
        <taxon>Pentapetalae</taxon>
        <taxon>rosids</taxon>
        <taxon>fabids</taxon>
        <taxon>Malpighiales</taxon>
        <taxon>Linaceae</taxon>
        <taxon>Linum</taxon>
    </lineage>
</organism>
<keyword evidence="2" id="KW-1185">Reference proteome</keyword>
<sequence>MRLLWRRRLGELARMDAGTDHERMPGGADHPCIAASLTLLFSAVRKSDSLFTCPNSSTVVVGLDVYVADKILMMFGGSRWSLEGSLVDGGKSDLR</sequence>
<protein>
    <submittedName>
        <fullName evidence="1">Uncharacterized protein</fullName>
    </submittedName>
</protein>
<evidence type="ECO:0000313" key="2">
    <source>
        <dbReference type="Proteomes" id="UP001497516"/>
    </source>
</evidence>
<dbReference type="AlphaFoldDB" id="A0AAV2GP85"/>
<accession>A0AAV2GP85</accession>
<gene>
    <name evidence="1" type="ORF">LTRI10_LOCUS51280</name>
</gene>
<name>A0AAV2GP85_9ROSI</name>
<reference evidence="1 2" key="1">
    <citation type="submission" date="2024-04" db="EMBL/GenBank/DDBJ databases">
        <authorList>
            <person name="Fracassetti M."/>
        </authorList>
    </citation>
    <scope>NUCLEOTIDE SEQUENCE [LARGE SCALE GENOMIC DNA]</scope>
</reference>
<dbReference type="Proteomes" id="UP001497516">
    <property type="component" value="Chromosome 9"/>
</dbReference>
<dbReference type="EMBL" id="OZ034822">
    <property type="protein sequence ID" value="CAL1411954.1"/>
    <property type="molecule type" value="Genomic_DNA"/>
</dbReference>
<proteinExistence type="predicted"/>